<proteinExistence type="predicted"/>
<dbReference type="AlphaFoldDB" id="A0A5J5J648"/>
<keyword evidence="1" id="KW-0472">Membrane</keyword>
<dbReference type="RefSeq" id="WP_150447066.1">
    <property type="nucleotide sequence ID" value="NZ_VYSA01000001.1"/>
</dbReference>
<protein>
    <recommendedName>
        <fullName evidence="4">GlsB/YeaQ/YmgE family stress response membrane protein</fullName>
    </recommendedName>
</protein>
<feature type="transmembrane region" description="Helical" evidence="1">
    <location>
        <begin position="30"/>
        <end position="51"/>
    </location>
</feature>
<dbReference type="EMBL" id="VYSA01000001">
    <property type="protein sequence ID" value="KAA9110263.1"/>
    <property type="molecule type" value="Genomic_DNA"/>
</dbReference>
<comment type="caution">
    <text evidence="2">The sequence shown here is derived from an EMBL/GenBank/DDBJ whole genome shotgun (WGS) entry which is preliminary data.</text>
</comment>
<keyword evidence="1" id="KW-0812">Transmembrane</keyword>
<gene>
    <name evidence="2" type="ORF">F6B43_00740</name>
</gene>
<name>A0A5J5J648_9MICO</name>
<organism evidence="2 3">
    <name type="scientific">Microbacterium rhizomatis</name>
    <dbReference type="NCBI Taxonomy" id="1631477"/>
    <lineage>
        <taxon>Bacteria</taxon>
        <taxon>Bacillati</taxon>
        <taxon>Actinomycetota</taxon>
        <taxon>Actinomycetes</taxon>
        <taxon>Micrococcales</taxon>
        <taxon>Microbacteriaceae</taxon>
        <taxon>Microbacterium</taxon>
    </lineage>
</organism>
<feature type="transmembrane region" description="Helical" evidence="1">
    <location>
        <begin position="58"/>
        <end position="75"/>
    </location>
</feature>
<evidence type="ECO:0008006" key="4">
    <source>
        <dbReference type="Google" id="ProtNLM"/>
    </source>
</evidence>
<dbReference type="Proteomes" id="UP000325827">
    <property type="component" value="Unassembled WGS sequence"/>
</dbReference>
<dbReference type="OrthoDB" id="5121696at2"/>
<reference evidence="3" key="1">
    <citation type="submission" date="2019-09" db="EMBL/GenBank/DDBJ databases">
        <title>Mumia zhuanghuii sp. nov. isolated from the intestinal contents of plateau pika (Ochotona curzoniae) in the Qinghai-Tibet plateau of China.</title>
        <authorList>
            <person name="Tian Z."/>
        </authorList>
    </citation>
    <scope>NUCLEOTIDE SEQUENCE [LARGE SCALE GENOMIC DNA]</scope>
    <source>
        <strain evidence="3">JCM 30598</strain>
    </source>
</reference>
<accession>A0A5J5J648</accession>
<keyword evidence="1" id="KW-1133">Transmembrane helix</keyword>
<keyword evidence="3" id="KW-1185">Reference proteome</keyword>
<evidence type="ECO:0000313" key="3">
    <source>
        <dbReference type="Proteomes" id="UP000325827"/>
    </source>
</evidence>
<evidence type="ECO:0000313" key="2">
    <source>
        <dbReference type="EMBL" id="KAA9110263.1"/>
    </source>
</evidence>
<evidence type="ECO:0000256" key="1">
    <source>
        <dbReference type="SAM" id="Phobius"/>
    </source>
</evidence>
<sequence length="96" mass="10374">MQILLALIVGAVFGIAAHYAAPGRDTRGVAVGPVIGAIVGGVVWLIFTWAGVGIDNPWIWLVSFIAPFPIVYPILRVLGGVRRARDTRERARLRIS</sequence>